<dbReference type="Proteomes" id="UP000676336">
    <property type="component" value="Unassembled WGS sequence"/>
</dbReference>
<comment type="caution">
    <text evidence="1">The sequence shown here is derived from an EMBL/GenBank/DDBJ whole genome shotgun (WGS) entry which is preliminary data.</text>
</comment>
<evidence type="ECO:0000313" key="1">
    <source>
        <dbReference type="EMBL" id="CAF5202195.1"/>
    </source>
</evidence>
<evidence type="ECO:0000313" key="2">
    <source>
        <dbReference type="Proteomes" id="UP000676336"/>
    </source>
</evidence>
<dbReference type="AlphaFoldDB" id="A0A8S3IN77"/>
<accession>A0A8S3IN77</accession>
<feature type="non-terminal residue" evidence="1">
    <location>
        <position position="1"/>
    </location>
</feature>
<name>A0A8S3IN77_9BILA</name>
<gene>
    <name evidence="1" type="ORF">SMN809_LOCUS75847</name>
</gene>
<sequence>NEKIPNDEINSSVTDLTAVIEYLEEIVREGVTYSKSHSEEHDAYSIGPRGWELDESLLSCMQQFSNSIRRWLNKSPNVIRGNIIPFTPTGDINDAIFLIHQSPNDPSFAQNYIPLDHSPSDKYFSLFNSNPGSCCNSEQSHDYFQKLVESVKIIKDIEARMIDNTIELKTDNPDDNNNNSNEKNIAVGFRTPEEMRTIEELDNPNRIWKKNKFTEFIELKIKNILEFKELCEKWK</sequence>
<proteinExistence type="predicted"/>
<reference evidence="1" key="1">
    <citation type="submission" date="2021-02" db="EMBL/GenBank/DDBJ databases">
        <authorList>
            <person name="Nowell W R."/>
        </authorList>
    </citation>
    <scope>NUCLEOTIDE SEQUENCE</scope>
</reference>
<organism evidence="1 2">
    <name type="scientific">Rotaria magnacalcarata</name>
    <dbReference type="NCBI Taxonomy" id="392030"/>
    <lineage>
        <taxon>Eukaryota</taxon>
        <taxon>Metazoa</taxon>
        <taxon>Spiralia</taxon>
        <taxon>Gnathifera</taxon>
        <taxon>Rotifera</taxon>
        <taxon>Eurotatoria</taxon>
        <taxon>Bdelloidea</taxon>
        <taxon>Philodinida</taxon>
        <taxon>Philodinidae</taxon>
        <taxon>Rotaria</taxon>
    </lineage>
</organism>
<dbReference type="EMBL" id="CAJOBI010333461">
    <property type="protein sequence ID" value="CAF5202195.1"/>
    <property type="molecule type" value="Genomic_DNA"/>
</dbReference>
<protein>
    <submittedName>
        <fullName evidence="1">Uncharacterized protein</fullName>
    </submittedName>
</protein>